<dbReference type="EMBL" id="LSBJ02000004">
    <property type="protein sequence ID" value="OAQ65916.1"/>
    <property type="molecule type" value="Genomic_DNA"/>
</dbReference>
<feature type="compositionally biased region" description="Low complexity" evidence="1">
    <location>
        <begin position="223"/>
        <end position="236"/>
    </location>
</feature>
<dbReference type="Proteomes" id="UP000078397">
    <property type="component" value="Unassembled WGS sequence"/>
</dbReference>
<name>A0A179FJY0_METCM</name>
<feature type="compositionally biased region" description="Polar residues" evidence="1">
    <location>
        <begin position="81"/>
        <end position="93"/>
    </location>
</feature>
<dbReference type="AlphaFoldDB" id="A0A179FJY0"/>
<feature type="compositionally biased region" description="Low complexity" evidence="1">
    <location>
        <begin position="331"/>
        <end position="341"/>
    </location>
</feature>
<feature type="compositionally biased region" description="Basic and acidic residues" evidence="1">
    <location>
        <begin position="272"/>
        <end position="281"/>
    </location>
</feature>
<feature type="compositionally biased region" description="Polar residues" evidence="1">
    <location>
        <begin position="497"/>
        <end position="515"/>
    </location>
</feature>
<feature type="compositionally biased region" description="Polar residues" evidence="1">
    <location>
        <begin position="701"/>
        <end position="717"/>
    </location>
</feature>
<evidence type="ECO:0000313" key="3">
    <source>
        <dbReference type="Proteomes" id="UP000078397"/>
    </source>
</evidence>
<feature type="region of interest" description="Disordered" evidence="1">
    <location>
        <begin position="690"/>
        <end position="768"/>
    </location>
</feature>
<comment type="caution">
    <text evidence="2">The sequence shown here is derived from an EMBL/GenBank/DDBJ whole genome shotgun (WGS) entry which is preliminary data.</text>
</comment>
<proteinExistence type="predicted"/>
<gene>
    <name evidence="2" type="ORF">VFPPC_07544</name>
</gene>
<feature type="compositionally biased region" description="Basic and acidic residues" evidence="1">
    <location>
        <begin position="401"/>
        <end position="411"/>
    </location>
</feature>
<organism evidence="2 3">
    <name type="scientific">Pochonia chlamydosporia 170</name>
    <dbReference type="NCBI Taxonomy" id="1380566"/>
    <lineage>
        <taxon>Eukaryota</taxon>
        <taxon>Fungi</taxon>
        <taxon>Dikarya</taxon>
        <taxon>Ascomycota</taxon>
        <taxon>Pezizomycotina</taxon>
        <taxon>Sordariomycetes</taxon>
        <taxon>Hypocreomycetidae</taxon>
        <taxon>Hypocreales</taxon>
        <taxon>Clavicipitaceae</taxon>
        <taxon>Pochonia</taxon>
    </lineage>
</organism>
<feature type="region of interest" description="Disordered" evidence="1">
    <location>
        <begin position="401"/>
        <end position="437"/>
    </location>
</feature>
<feature type="compositionally biased region" description="Acidic residues" evidence="1">
    <location>
        <begin position="731"/>
        <end position="740"/>
    </location>
</feature>
<feature type="compositionally biased region" description="Polar residues" evidence="1">
    <location>
        <begin position="53"/>
        <end position="66"/>
    </location>
</feature>
<feature type="region of interest" description="Disordered" evidence="1">
    <location>
        <begin position="211"/>
        <end position="389"/>
    </location>
</feature>
<feature type="region of interest" description="Disordered" evidence="1">
    <location>
        <begin position="497"/>
        <end position="574"/>
    </location>
</feature>
<dbReference type="OrthoDB" id="5325276at2759"/>
<feature type="region of interest" description="Disordered" evidence="1">
    <location>
        <begin position="53"/>
        <end position="93"/>
    </location>
</feature>
<dbReference type="RefSeq" id="XP_018143003.1">
    <property type="nucleotide sequence ID" value="XM_018286383.1"/>
</dbReference>
<accession>A0A179FJY0</accession>
<evidence type="ECO:0000313" key="2">
    <source>
        <dbReference type="EMBL" id="OAQ65916.1"/>
    </source>
</evidence>
<reference evidence="2 3" key="1">
    <citation type="journal article" date="2016" name="PLoS Pathog.">
        <title>Biosynthesis of antibiotic leucinostatins in bio-control fungus Purpureocillium lilacinum and their inhibition on phytophthora revealed by genome mining.</title>
        <authorList>
            <person name="Wang G."/>
            <person name="Liu Z."/>
            <person name="Lin R."/>
            <person name="Li E."/>
            <person name="Mao Z."/>
            <person name="Ling J."/>
            <person name="Yang Y."/>
            <person name="Yin W.B."/>
            <person name="Xie B."/>
        </authorList>
    </citation>
    <scope>NUCLEOTIDE SEQUENCE [LARGE SCALE GENOMIC DNA]</scope>
    <source>
        <strain evidence="2">170</strain>
    </source>
</reference>
<dbReference type="GeneID" id="28850377"/>
<protein>
    <submittedName>
        <fullName evidence="2">Uncharacterized protein</fullName>
    </submittedName>
</protein>
<feature type="compositionally biased region" description="Basic residues" evidence="1">
    <location>
        <begin position="749"/>
        <end position="761"/>
    </location>
</feature>
<dbReference type="KEGG" id="pchm:VFPPC_07544"/>
<evidence type="ECO:0000256" key="1">
    <source>
        <dbReference type="SAM" id="MobiDB-lite"/>
    </source>
</evidence>
<feature type="compositionally biased region" description="Low complexity" evidence="1">
    <location>
        <begin position="286"/>
        <end position="300"/>
    </location>
</feature>
<keyword evidence="3" id="KW-1185">Reference proteome</keyword>
<sequence length="768" mass="84117">MGFLNFLTRRSNHDGLSDRTFKLQNGNPLATASLQSIGAHKPVQKLSLEKLQNPSARGKSRQTVTGTAKPYFLGVRGDRPSTANSEGRPSLLRSASSCSKAYGTTNSDAGSLAPSIPSITVSRSYSSMRTPGYVDLLDAQSGFKPYDFRTRIQATGVRDYGEDVAERNIGENGIDVGSVAAQEFYQKQKRLSTTTLSNVSHILETEGFPSSVSEASDLHRRNSSICSSTRSPSRLSMQPRKEVSGVIAGSCSVRGNSHKDTKASKSTAHGTAECRDVRQDHFVTTQSGQLQRQRSQSSSGERSRLSRKWISTEQPVASHTRGGRWEARVLSPDSRSRSISPPCVPRYRPASSLATMQEEDDHSCDPSPQSEHTRPSRRGRPAAKDPSARDDIAILLRDDFQNDNLDGRNDSDSEYSAFDNSLSNHGHGVKPNLVPAAPPQYHPDWQSAVQRAVEESLAKMPLSADVRALLELSQSGIPLDDILQNAHLRRFSLHQGSSISMSPTTDLSDYASSHTGRPHSRHTATTSIDSSARVDLYHKSPSSSNEDKSAALDQHQGSPYLTPIHSGDATTAHGSHTQSDVVQFAGENTQKHDIIDIEGLECLTSDYSDVDSFTEKRRQVLDEDEAKLFHSEGFGDISNNLPGIVDLRETRSCTICNILSNLQEGSDQMQPCTHNGSLTQKQRLRALGYDYESEESDTEKPTTSVRGRSTTKKLTAGSNGGLRRLKLVDDRIDEDSEEERGDAREAPRHHPGLRRKAKFPKRNAALGS</sequence>